<evidence type="ECO:0000259" key="2">
    <source>
        <dbReference type="Pfam" id="PF03976"/>
    </source>
</evidence>
<keyword evidence="3" id="KW-0808">Transferase</keyword>
<dbReference type="GO" id="GO:0016301">
    <property type="term" value="F:kinase activity"/>
    <property type="evidence" value="ECO:0007669"/>
    <property type="project" value="UniProtKB-KW"/>
</dbReference>
<dbReference type="PANTHER" id="PTHR34383:SF1">
    <property type="entry name" value="ADP-POLYPHOSPHATE PHOSPHOTRANSFERASE"/>
    <property type="match status" value="1"/>
</dbReference>
<dbReference type="InterPro" id="IPR022488">
    <property type="entry name" value="PPK2-related"/>
</dbReference>
<keyword evidence="3" id="KW-0418">Kinase</keyword>
<proteinExistence type="predicted"/>
<gene>
    <name evidence="3" type="ORF">E8M12_01660</name>
</gene>
<dbReference type="InterPro" id="IPR027417">
    <property type="entry name" value="P-loop_NTPase"/>
</dbReference>
<keyword evidence="4" id="KW-1185">Reference proteome</keyword>
<dbReference type="SUPFAM" id="SSF52540">
    <property type="entry name" value="P-loop containing nucleoside triphosphate hydrolases"/>
    <property type="match status" value="1"/>
</dbReference>
<dbReference type="PANTHER" id="PTHR34383">
    <property type="entry name" value="POLYPHOSPHATE:AMP PHOSPHOTRANSFERASE-RELATED"/>
    <property type="match status" value="1"/>
</dbReference>
<dbReference type="Gene3D" id="3.40.50.300">
    <property type="entry name" value="P-loop containing nucleotide triphosphate hydrolases"/>
    <property type="match status" value="1"/>
</dbReference>
<name>A0A4U1BAF6_9GAMM</name>
<sequence>MKLNSVHYIETPYAGISEADYQIEKKRLQVELLKIQQRLVRENQRLAITFDGRDAAGKGSTIKRFTEFLIPSFFDIVALGIPTPSESKYWFRRYEKHLPKPGKIAFFDRSWYNRALIEPVMGYCTEPQYKYFMNKVLDWEHKQIDNGLLLVKFYLSVDEETQLLRFEDRIRNPLTYWKFSDNDLKARKKWKLYTEYKLQMLASTSSVKSPWVIVQGNKKREARLTCMLHLVRLLGEDDFTPLTGEQIVKNQEIEVAGVKFKGLSLRQIAVLEELQEQADNLQGSREEDFQASKTE</sequence>
<dbReference type="RefSeq" id="WP_136734327.1">
    <property type="nucleotide sequence ID" value="NZ_SWDB01000003.1"/>
</dbReference>
<evidence type="ECO:0000313" key="3">
    <source>
        <dbReference type="EMBL" id="TKB47516.1"/>
    </source>
</evidence>
<dbReference type="Proteomes" id="UP000307999">
    <property type="component" value="Unassembled WGS sequence"/>
</dbReference>
<organism evidence="3 4">
    <name type="scientific">Thalassotalea mangrovi</name>
    <dbReference type="NCBI Taxonomy" id="2572245"/>
    <lineage>
        <taxon>Bacteria</taxon>
        <taxon>Pseudomonadati</taxon>
        <taxon>Pseudomonadota</taxon>
        <taxon>Gammaproteobacteria</taxon>
        <taxon>Alteromonadales</taxon>
        <taxon>Colwelliaceae</taxon>
        <taxon>Thalassotalea</taxon>
    </lineage>
</organism>
<feature type="domain" description="Polyphosphate kinase-2-related" evidence="2">
    <location>
        <begin position="16"/>
        <end position="234"/>
    </location>
</feature>
<dbReference type="OrthoDB" id="9775224at2"/>
<accession>A0A4U1BAF6</accession>
<comment type="caution">
    <text evidence="3">The sequence shown here is derived from an EMBL/GenBank/DDBJ whole genome shotgun (WGS) entry which is preliminary data.</text>
</comment>
<dbReference type="EMBL" id="SWDB01000003">
    <property type="protein sequence ID" value="TKB47516.1"/>
    <property type="molecule type" value="Genomic_DNA"/>
</dbReference>
<evidence type="ECO:0000256" key="1">
    <source>
        <dbReference type="SAM" id="Coils"/>
    </source>
</evidence>
<dbReference type="AlphaFoldDB" id="A0A4U1BAF6"/>
<keyword evidence="1" id="KW-0175">Coiled coil</keyword>
<evidence type="ECO:0000313" key="4">
    <source>
        <dbReference type="Proteomes" id="UP000307999"/>
    </source>
</evidence>
<reference evidence="3 4" key="1">
    <citation type="submission" date="2019-04" db="EMBL/GenBank/DDBJ databases">
        <title>Thalassotalea guangxiensis sp. nov., isolated from sediment of the coastal wetland.</title>
        <authorList>
            <person name="Zheng S."/>
            <person name="Zhang D."/>
        </authorList>
    </citation>
    <scope>NUCLEOTIDE SEQUENCE [LARGE SCALE GENOMIC DNA]</scope>
    <source>
        <strain evidence="3 4">ZS-4</strain>
    </source>
</reference>
<protein>
    <submittedName>
        <fullName evidence="3">Polyphosphate kinase</fullName>
    </submittedName>
</protein>
<dbReference type="Pfam" id="PF03976">
    <property type="entry name" value="PPK2"/>
    <property type="match status" value="1"/>
</dbReference>
<feature type="coiled-coil region" evidence="1">
    <location>
        <begin position="18"/>
        <end position="45"/>
    </location>
</feature>